<feature type="transmembrane region" description="Helical" evidence="1">
    <location>
        <begin position="23"/>
        <end position="44"/>
    </location>
</feature>
<organism evidence="2 3">
    <name type="scientific">Rubritalea halochordaticola</name>
    <dbReference type="NCBI Taxonomy" id="714537"/>
    <lineage>
        <taxon>Bacteria</taxon>
        <taxon>Pseudomonadati</taxon>
        <taxon>Verrucomicrobiota</taxon>
        <taxon>Verrucomicrobiia</taxon>
        <taxon>Verrucomicrobiales</taxon>
        <taxon>Rubritaleaceae</taxon>
        <taxon>Rubritalea</taxon>
    </lineage>
</organism>
<evidence type="ECO:0000313" key="3">
    <source>
        <dbReference type="Proteomes" id="UP001424741"/>
    </source>
</evidence>
<keyword evidence="1" id="KW-0472">Membrane</keyword>
<dbReference type="SUPFAM" id="SSF49785">
    <property type="entry name" value="Galactose-binding domain-like"/>
    <property type="match status" value="1"/>
</dbReference>
<dbReference type="EMBL" id="BAABRL010000006">
    <property type="protein sequence ID" value="GAA5496088.1"/>
    <property type="molecule type" value="Genomic_DNA"/>
</dbReference>
<proteinExistence type="predicted"/>
<dbReference type="Proteomes" id="UP001424741">
    <property type="component" value="Unassembled WGS sequence"/>
</dbReference>
<dbReference type="Gene3D" id="2.60.120.260">
    <property type="entry name" value="Galactose-binding domain-like"/>
    <property type="match status" value="1"/>
</dbReference>
<protein>
    <recommendedName>
        <fullName evidence="4">CBM6 domain-containing protein</fullName>
    </recommendedName>
</protein>
<gene>
    <name evidence="2" type="ORF">Rhal01_02269</name>
</gene>
<evidence type="ECO:0000313" key="2">
    <source>
        <dbReference type="EMBL" id="GAA5496088.1"/>
    </source>
</evidence>
<accession>A0ABP9V076</accession>
<keyword evidence="3" id="KW-1185">Reference proteome</keyword>
<sequence>MSKEVTHDLMPPVKSPNGWADTLVGILVRTVLVTALVVGVIWGLRWWAMFKPVIHPDAAGQVELKAKDAQLHGEPEIRYNLYEGIPNIGWWNEESQYLSWKTKGVSAGSYQVVLEYSRAPEAKLQLELKAGEQTLLGEVPPTGGWGNWGEHSLGVLELSSGEVSELELRAITPDGGEVVNLVKVTLIPVGE</sequence>
<comment type="caution">
    <text evidence="2">The sequence shown here is derived from an EMBL/GenBank/DDBJ whole genome shotgun (WGS) entry which is preliminary data.</text>
</comment>
<keyword evidence="1" id="KW-0812">Transmembrane</keyword>
<reference evidence="2 3" key="1">
    <citation type="submission" date="2024-02" db="EMBL/GenBank/DDBJ databases">
        <title>Rubritalea halochordaticola NBRC 107102.</title>
        <authorList>
            <person name="Ichikawa N."/>
            <person name="Katano-Makiyama Y."/>
            <person name="Hidaka K."/>
        </authorList>
    </citation>
    <scope>NUCLEOTIDE SEQUENCE [LARGE SCALE GENOMIC DNA]</scope>
    <source>
        <strain evidence="2 3">NBRC 107102</strain>
    </source>
</reference>
<dbReference type="RefSeq" id="WP_346188816.1">
    <property type="nucleotide sequence ID" value="NZ_BAABRL010000006.1"/>
</dbReference>
<name>A0ABP9V076_9BACT</name>
<dbReference type="InterPro" id="IPR008979">
    <property type="entry name" value="Galactose-bd-like_sf"/>
</dbReference>
<evidence type="ECO:0000256" key="1">
    <source>
        <dbReference type="SAM" id="Phobius"/>
    </source>
</evidence>
<keyword evidence="1" id="KW-1133">Transmembrane helix</keyword>
<evidence type="ECO:0008006" key="4">
    <source>
        <dbReference type="Google" id="ProtNLM"/>
    </source>
</evidence>